<evidence type="ECO:0000256" key="1">
    <source>
        <dbReference type="RuleBase" id="RU362123"/>
    </source>
</evidence>
<comment type="function">
    <text evidence="1">Interacts with outer membrane receptor proteins that carry out high-affinity binding and energy dependent uptake into the periplasmic space of specific substrates. It could act to transduce energy from the cytoplasmic membrane to specific energy-requiring processes in the outer membrane, resulting in the release into the periplasm of ligands bound by these outer membrane proteins.</text>
</comment>
<proteinExistence type="inferred from homology"/>
<evidence type="ECO:0000313" key="4">
    <source>
        <dbReference type="EMBL" id="KPY49878.1"/>
    </source>
</evidence>
<keyword evidence="1" id="KW-0735">Signal-anchor</keyword>
<comment type="subcellular location">
    <subcellularLocation>
        <location evidence="1">Cell inner membrane</location>
        <topology evidence="1">Single-pass membrane protein</topology>
        <orientation evidence="1">Periplasmic side</orientation>
    </subcellularLocation>
</comment>
<dbReference type="AlphaFoldDB" id="A0A0P9ZPZ0"/>
<evidence type="ECO:0000256" key="2">
    <source>
        <dbReference type="SAM" id="MobiDB-lite"/>
    </source>
</evidence>
<organism evidence="4 5">
    <name type="scientific">Pseudomonas syringae pv. ribicola</name>
    <dbReference type="NCBI Taxonomy" id="55398"/>
    <lineage>
        <taxon>Bacteria</taxon>
        <taxon>Pseudomonadati</taxon>
        <taxon>Pseudomonadota</taxon>
        <taxon>Gammaproteobacteria</taxon>
        <taxon>Pseudomonadales</taxon>
        <taxon>Pseudomonadaceae</taxon>
        <taxon>Pseudomonas</taxon>
    </lineage>
</organism>
<dbReference type="Proteomes" id="UP000050554">
    <property type="component" value="Unassembled WGS sequence"/>
</dbReference>
<protein>
    <recommendedName>
        <fullName evidence="1">Protein TonB</fullName>
    </recommendedName>
</protein>
<gene>
    <name evidence="4" type="ORF">ALO47_00423</name>
</gene>
<dbReference type="PATRIC" id="fig|55398.3.peg.524"/>
<dbReference type="Pfam" id="PF03544">
    <property type="entry name" value="TonB_C"/>
    <property type="match status" value="1"/>
</dbReference>
<keyword evidence="1" id="KW-1003">Cell membrane</keyword>
<dbReference type="GO" id="GO:0030288">
    <property type="term" value="C:outer membrane-bounded periplasmic space"/>
    <property type="evidence" value="ECO:0007669"/>
    <property type="project" value="InterPro"/>
</dbReference>
<dbReference type="RefSeq" id="WP_004879648.1">
    <property type="nucleotide sequence ID" value="NZ_LJRF01000047.1"/>
</dbReference>
<comment type="caution">
    <text evidence="4">The sequence shown here is derived from an EMBL/GenBank/DDBJ whole genome shotgun (WGS) entry which is preliminary data.</text>
</comment>
<name>A0A0P9ZPZ0_PSESI</name>
<sequence>MKTALKHAMHTASPLPDMGISFTAASNQLAESGVRCRFHPQSDDGAWKAVPVSYLTIRPDLRLVAPLRTSPASDPAPASARAALLLIPLVVAVHFLAAWLGSTASAPSTAEPDRQTVVIHTGLAADPAIAAAAAASARAAEAQRQQAAEQQKQAVAEQAARQQAQLEASRLAEQADIQARQKPPRQPTSKPAPHPAPAAPAKASTPAPASSNTAPAATEAKPAPSVPGPATDVAATAGKQYLPLTKAAPDYPASALENELEGDCTVEYDLMPDGTTTAARLIKGQCDASHFGAASLKAAAGFRYSPQVADGHPVKVIGVRNTFRYRLQNAQ</sequence>
<feature type="domain" description="TonB C-terminal" evidence="3">
    <location>
        <begin position="236"/>
        <end position="331"/>
    </location>
</feature>
<feature type="compositionally biased region" description="Pro residues" evidence="2">
    <location>
        <begin position="184"/>
        <end position="198"/>
    </location>
</feature>
<keyword evidence="1" id="KW-0812">Transmembrane</keyword>
<dbReference type="PROSITE" id="PS52015">
    <property type="entry name" value="TONB_CTD"/>
    <property type="match status" value="1"/>
</dbReference>
<keyword evidence="1" id="KW-0653">Protein transport</keyword>
<dbReference type="GO" id="GO:0015031">
    <property type="term" value="P:protein transport"/>
    <property type="evidence" value="ECO:0007669"/>
    <property type="project" value="UniProtKB-UniRule"/>
</dbReference>
<dbReference type="Gene3D" id="3.30.1150.10">
    <property type="match status" value="1"/>
</dbReference>
<keyword evidence="1" id="KW-0472">Membrane</keyword>
<comment type="similarity">
    <text evidence="1">Belongs to the TonB family.</text>
</comment>
<accession>A0A0P9ZPZ0</accession>
<dbReference type="PANTHER" id="PTHR33446">
    <property type="entry name" value="PROTEIN TONB-RELATED"/>
    <property type="match status" value="1"/>
</dbReference>
<dbReference type="GO" id="GO:0015891">
    <property type="term" value="P:siderophore transport"/>
    <property type="evidence" value="ECO:0007669"/>
    <property type="project" value="InterPro"/>
</dbReference>
<keyword evidence="1" id="KW-0813">Transport</keyword>
<dbReference type="InterPro" id="IPR051045">
    <property type="entry name" value="TonB-dependent_transducer"/>
</dbReference>
<dbReference type="InterPro" id="IPR003538">
    <property type="entry name" value="TonB"/>
</dbReference>
<feature type="region of interest" description="Disordered" evidence="2">
    <location>
        <begin position="165"/>
        <end position="232"/>
    </location>
</feature>
<keyword evidence="1" id="KW-0997">Cell inner membrane</keyword>
<dbReference type="SUPFAM" id="SSF74653">
    <property type="entry name" value="TolA/TonB C-terminal domain"/>
    <property type="match status" value="1"/>
</dbReference>
<dbReference type="PANTHER" id="PTHR33446:SF2">
    <property type="entry name" value="PROTEIN TONB"/>
    <property type="match status" value="1"/>
</dbReference>
<reference evidence="4 5" key="1">
    <citation type="submission" date="2015-09" db="EMBL/GenBank/DDBJ databases">
        <title>Genome announcement of multiple Pseudomonas syringae strains.</title>
        <authorList>
            <person name="Thakur S."/>
            <person name="Wang P.W."/>
            <person name="Gong Y."/>
            <person name="Weir B.S."/>
            <person name="Guttman D.S."/>
        </authorList>
    </citation>
    <scope>NUCLEOTIDE SEQUENCE [LARGE SCALE GENOMIC DNA]</scope>
    <source>
        <strain evidence="4 5">ICMP3882</strain>
    </source>
</reference>
<dbReference type="InterPro" id="IPR037682">
    <property type="entry name" value="TonB_C"/>
</dbReference>
<dbReference type="EMBL" id="LJRF01000047">
    <property type="protein sequence ID" value="KPY49878.1"/>
    <property type="molecule type" value="Genomic_DNA"/>
</dbReference>
<evidence type="ECO:0000259" key="3">
    <source>
        <dbReference type="PROSITE" id="PS52015"/>
    </source>
</evidence>
<dbReference type="GO" id="GO:0098797">
    <property type="term" value="C:plasma membrane protein complex"/>
    <property type="evidence" value="ECO:0007669"/>
    <property type="project" value="TreeGrafter"/>
</dbReference>
<dbReference type="PRINTS" id="PR01374">
    <property type="entry name" value="TONBPROTEIN"/>
</dbReference>
<feature type="compositionally biased region" description="Low complexity" evidence="2">
    <location>
        <begin position="199"/>
        <end position="223"/>
    </location>
</feature>
<feature type="compositionally biased region" description="Low complexity" evidence="2">
    <location>
        <begin position="165"/>
        <end position="175"/>
    </location>
</feature>
<evidence type="ECO:0000313" key="5">
    <source>
        <dbReference type="Proteomes" id="UP000050554"/>
    </source>
</evidence>
<dbReference type="GO" id="GO:0055085">
    <property type="term" value="P:transmembrane transport"/>
    <property type="evidence" value="ECO:0007669"/>
    <property type="project" value="InterPro"/>
</dbReference>
<dbReference type="GO" id="GO:0031992">
    <property type="term" value="F:energy transducer activity"/>
    <property type="evidence" value="ECO:0007669"/>
    <property type="project" value="InterPro"/>
</dbReference>